<name>A0A9P6Q4H8_9FUNG</name>
<evidence type="ECO:0000256" key="1">
    <source>
        <dbReference type="ARBA" id="ARBA00004340"/>
    </source>
</evidence>
<evidence type="ECO:0000256" key="3">
    <source>
        <dbReference type="ARBA" id="ARBA00022525"/>
    </source>
</evidence>
<dbReference type="OrthoDB" id="2673191at2759"/>
<evidence type="ECO:0000313" key="6">
    <source>
        <dbReference type="Proteomes" id="UP000807716"/>
    </source>
</evidence>
<dbReference type="GO" id="GO:0005576">
    <property type="term" value="C:extracellular region"/>
    <property type="evidence" value="ECO:0007669"/>
    <property type="project" value="UniProtKB-SubCell"/>
</dbReference>
<dbReference type="Proteomes" id="UP000807716">
    <property type="component" value="Unassembled WGS sequence"/>
</dbReference>
<dbReference type="Pfam" id="PF20147">
    <property type="entry name" value="Crinkler"/>
    <property type="match status" value="1"/>
</dbReference>
<gene>
    <name evidence="5" type="ORF">DFQ27_003509</name>
</gene>
<evidence type="ECO:0000313" key="5">
    <source>
        <dbReference type="EMBL" id="KAG0260481.1"/>
    </source>
</evidence>
<sequence>MKTELITLVCLEIGASKEEAFSVKVRPNDTIDHLKRVIKAEISPWCDHVATNTLGLWKVSIPITSIDKHRPVIVDDIDQKTPSSPTHTISAEFTGEIPEDHVHIVFICPPKAALPTTHGCNNCQDDPGKFSSSGEHSLA</sequence>
<dbReference type="EMBL" id="JAAAJB010000247">
    <property type="protein sequence ID" value="KAG0260481.1"/>
    <property type="molecule type" value="Genomic_DNA"/>
</dbReference>
<evidence type="ECO:0000256" key="2">
    <source>
        <dbReference type="ARBA" id="ARBA00004613"/>
    </source>
</evidence>
<reference evidence="5" key="1">
    <citation type="journal article" date="2020" name="Fungal Divers.">
        <title>Resolving the Mortierellaceae phylogeny through synthesis of multi-gene phylogenetics and phylogenomics.</title>
        <authorList>
            <person name="Vandepol N."/>
            <person name="Liber J."/>
            <person name="Desiro A."/>
            <person name="Na H."/>
            <person name="Kennedy M."/>
            <person name="Barry K."/>
            <person name="Grigoriev I.V."/>
            <person name="Miller A.N."/>
            <person name="O'Donnell K."/>
            <person name="Stajich J.E."/>
            <person name="Bonito G."/>
        </authorList>
    </citation>
    <scope>NUCLEOTIDE SEQUENCE</scope>
    <source>
        <strain evidence="5">BC1065</strain>
    </source>
</reference>
<dbReference type="GO" id="GO:0043657">
    <property type="term" value="C:host cell"/>
    <property type="evidence" value="ECO:0007669"/>
    <property type="project" value="UniProtKB-SubCell"/>
</dbReference>
<protein>
    <recommendedName>
        <fullName evidence="4">Crinkler effector protein N-terminal domain-containing protein</fullName>
    </recommendedName>
</protein>
<evidence type="ECO:0000259" key="4">
    <source>
        <dbReference type="Pfam" id="PF20147"/>
    </source>
</evidence>
<organism evidence="5 6">
    <name type="scientific">Actinomortierella ambigua</name>
    <dbReference type="NCBI Taxonomy" id="1343610"/>
    <lineage>
        <taxon>Eukaryota</taxon>
        <taxon>Fungi</taxon>
        <taxon>Fungi incertae sedis</taxon>
        <taxon>Mucoromycota</taxon>
        <taxon>Mortierellomycotina</taxon>
        <taxon>Mortierellomycetes</taxon>
        <taxon>Mortierellales</taxon>
        <taxon>Mortierellaceae</taxon>
        <taxon>Actinomortierella</taxon>
    </lineage>
</organism>
<comment type="caution">
    <text evidence="5">The sequence shown here is derived from an EMBL/GenBank/DDBJ whole genome shotgun (WGS) entry which is preliminary data.</text>
</comment>
<dbReference type="AlphaFoldDB" id="A0A9P6Q4H8"/>
<accession>A0A9P6Q4H8</accession>
<dbReference type="InterPro" id="IPR045379">
    <property type="entry name" value="Crinkler_N"/>
</dbReference>
<keyword evidence="3" id="KW-0964">Secreted</keyword>
<comment type="subcellular location">
    <subcellularLocation>
        <location evidence="1">Host cell</location>
    </subcellularLocation>
    <subcellularLocation>
        <location evidence="2">Secreted</location>
    </subcellularLocation>
</comment>
<proteinExistence type="predicted"/>
<keyword evidence="6" id="KW-1185">Reference proteome</keyword>
<feature type="domain" description="Crinkler effector protein N-terminal" evidence="4">
    <location>
        <begin position="6"/>
        <end position="105"/>
    </location>
</feature>